<proteinExistence type="predicted"/>
<name>A0ABP8JME1_9MICO</name>
<keyword evidence="2" id="KW-1185">Reference proteome</keyword>
<protein>
    <submittedName>
        <fullName evidence="1">Uncharacterized protein</fullName>
    </submittedName>
</protein>
<dbReference type="EMBL" id="BAABFX010000022">
    <property type="protein sequence ID" value="GAA4393161.1"/>
    <property type="molecule type" value="Genomic_DNA"/>
</dbReference>
<sequence length="49" mass="4889">MDMVSDPGLTLTIYAAEPASATAHALDLLASWTSAVVAGDADAHADGMS</sequence>
<reference evidence="2" key="1">
    <citation type="journal article" date="2019" name="Int. J. Syst. Evol. Microbiol.">
        <title>The Global Catalogue of Microorganisms (GCM) 10K type strain sequencing project: providing services to taxonomists for standard genome sequencing and annotation.</title>
        <authorList>
            <consortium name="The Broad Institute Genomics Platform"/>
            <consortium name="The Broad Institute Genome Sequencing Center for Infectious Disease"/>
            <person name="Wu L."/>
            <person name="Ma J."/>
        </authorList>
    </citation>
    <scope>NUCLEOTIDE SEQUENCE [LARGE SCALE GENOMIC DNA]</scope>
    <source>
        <strain evidence="2">JCM 17738</strain>
    </source>
</reference>
<evidence type="ECO:0000313" key="1">
    <source>
        <dbReference type="EMBL" id="GAA4393161.1"/>
    </source>
</evidence>
<comment type="caution">
    <text evidence="1">The sequence shown here is derived from an EMBL/GenBank/DDBJ whole genome shotgun (WGS) entry which is preliminary data.</text>
</comment>
<organism evidence="1 2">
    <name type="scientific">Ornithinibacter aureus</name>
    <dbReference type="NCBI Taxonomy" id="622664"/>
    <lineage>
        <taxon>Bacteria</taxon>
        <taxon>Bacillati</taxon>
        <taxon>Actinomycetota</taxon>
        <taxon>Actinomycetes</taxon>
        <taxon>Micrococcales</taxon>
        <taxon>Intrasporangiaceae</taxon>
        <taxon>Ornithinibacter</taxon>
    </lineage>
</organism>
<dbReference type="Proteomes" id="UP001500390">
    <property type="component" value="Unassembled WGS sequence"/>
</dbReference>
<evidence type="ECO:0000313" key="2">
    <source>
        <dbReference type="Proteomes" id="UP001500390"/>
    </source>
</evidence>
<gene>
    <name evidence="1" type="ORF">GCM10023153_12880</name>
</gene>
<accession>A0ABP8JME1</accession>